<name>A0A9P8PTW6_WICPI</name>
<dbReference type="InterPro" id="IPR018838">
    <property type="entry name" value="ZGRF1-like_N"/>
</dbReference>
<protein>
    <recommendedName>
        <fullName evidence="2">5'-3' DNA helicase ZGRF1-like N-terminal domain-containing protein</fullName>
    </recommendedName>
</protein>
<accession>A0A9P8PTW6</accession>
<feature type="region of interest" description="Disordered" evidence="1">
    <location>
        <begin position="134"/>
        <end position="158"/>
    </location>
</feature>
<feature type="compositionally biased region" description="Polar residues" evidence="1">
    <location>
        <begin position="411"/>
        <end position="420"/>
    </location>
</feature>
<evidence type="ECO:0000313" key="3">
    <source>
        <dbReference type="EMBL" id="KAH3678302.1"/>
    </source>
</evidence>
<evidence type="ECO:0000259" key="2">
    <source>
        <dbReference type="Pfam" id="PF10382"/>
    </source>
</evidence>
<feature type="region of interest" description="Disordered" evidence="1">
    <location>
        <begin position="248"/>
        <end position="273"/>
    </location>
</feature>
<gene>
    <name evidence="3" type="ORF">WICPIJ_008852</name>
</gene>
<evidence type="ECO:0000313" key="4">
    <source>
        <dbReference type="Proteomes" id="UP000774326"/>
    </source>
</evidence>
<dbReference type="OrthoDB" id="6513042at2759"/>
<dbReference type="EMBL" id="JAEUBG010005102">
    <property type="protein sequence ID" value="KAH3678302.1"/>
    <property type="molecule type" value="Genomic_DNA"/>
</dbReference>
<evidence type="ECO:0000256" key="1">
    <source>
        <dbReference type="SAM" id="MobiDB-lite"/>
    </source>
</evidence>
<feature type="domain" description="5'-3' DNA helicase ZGRF1-like N-terminal" evidence="2">
    <location>
        <begin position="13"/>
        <end position="91"/>
    </location>
</feature>
<reference evidence="3" key="2">
    <citation type="submission" date="2021-01" db="EMBL/GenBank/DDBJ databases">
        <authorList>
            <person name="Schikora-Tamarit M.A."/>
        </authorList>
    </citation>
    <scope>NUCLEOTIDE SEQUENCE</scope>
    <source>
        <strain evidence="3">CBS2887</strain>
    </source>
</reference>
<proteinExistence type="predicted"/>
<dbReference type="AlphaFoldDB" id="A0A9P8PTW6"/>
<sequence length="483" mass="54357">MSQLSQPQVISEVDEYIVLYTQEPHKKRPKYHDGFLRHYKYNSKLQVVSSSNAVVTSEFKLGLVINEGDEIKVGSVLVNVEALKSQERRDISGVIGKRGTTSTAISSVITPAKTIPVSTLSPVSAMQPMPIGAKRRRVGLSKSDTPSKRLAGATQSQVIPMTSPRASITPQNIKKPLISNQGDHTHSHRTDIQNINAPEQFHQHHKSSDTRKAMDHLKESSRAAAQSHETLSLLSEIESDNGNITLETLSQNANPRSKKDYSKPVPIPRDLSSLMSHAPERPKLKSIRIQKREHQIKTRELEEIAPTSTIQHPIKITEIGKDGNTSSNRILNKKQVPISKMISNLNNQVTPVKSVFETFRGVESPKFNAISRQIDEEDPESDGYEVLWDDGSYMSSMRNKDQKTKYRFNPETPSKTNVQSLKAVREQMNHESEEDDADDDNDEIVATPSLELQEREVFIKTKTHDFKDKKRSRSGKVYRISEL</sequence>
<feature type="compositionally biased region" description="Acidic residues" evidence="1">
    <location>
        <begin position="432"/>
        <end position="443"/>
    </location>
</feature>
<dbReference type="Proteomes" id="UP000774326">
    <property type="component" value="Unassembled WGS sequence"/>
</dbReference>
<dbReference type="Pfam" id="PF10382">
    <property type="entry name" value="ZGRF1-like_N"/>
    <property type="match status" value="1"/>
</dbReference>
<feature type="region of interest" description="Disordered" evidence="1">
    <location>
        <begin position="410"/>
        <end position="443"/>
    </location>
</feature>
<reference evidence="3" key="1">
    <citation type="journal article" date="2021" name="Open Biol.">
        <title>Shared evolutionary footprints suggest mitochondrial oxidative damage underlies multiple complex I losses in fungi.</title>
        <authorList>
            <person name="Schikora-Tamarit M.A."/>
            <person name="Marcet-Houben M."/>
            <person name="Nosek J."/>
            <person name="Gabaldon T."/>
        </authorList>
    </citation>
    <scope>NUCLEOTIDE SEQUENCE</scope>
    <source>
        <strain evidence="3">CBS2887</strain>
    </source>
</reference>
<organism evidence="3 4">
    <name type="scientific">Wickerhamomyces pijperi</name>
    <name type="common">Yeast</name>
    <name type="synonym">Pichia pijperi</name>
    <dbReference type="NCBI Taxonomy" id="599730"/>
    <lineage>
        <taxon>Eukaryota</taxon>
        <taxon>Fungi</taxon>
        <taxon>Dikarya</taxon>
        <taxon>Ascomycota</taxon>
        <taxon>Saccharomycotina</taxon>
        <taxon>Saccharomycetes</taxon>
        <taxon>Phaffomycetales</taxon>
        <taxon>Wickerhamomycetaceae</taxon>
        <taxon>Wickerhamomyces</taxon>
    </lineage>
</organism>
<comment type="caution">
    <text evidence="3">The sequence shown here is derived from an EMBL/GenBank/DDBJ whole genome shotgun (WGS) entry which is preliminary data.</text>
</comment>
<keyword evidence="4" id="KW-1185">Reference proteome</keyword>